<evidence type="ECO:0000313" key="15">
    <source>
        <dbReference type="EMBL" id="TCK85862.1"/>
    </source>
</evidence>
<feature type="signal peptide" evidence="12">
    <location>
        <begin position="1"/>
        <end position="21"/>
    </location>
</feature>
<keyword evidence="2 10" id="KW-0813">Transport</keyword>
<evidence type="ECO:0000256" key="2">
    <source>
        <dbReference type="ARBA" id="ARBA00022448"/>
    </source>
</evidence>
<keyword evidence="5 12" id="KW-0732">Signal</keyword>
<name>A0A4R1M3P7_9SPHI</name>
<dbReference type="InterPro" id="IPR036942">
    <property type="entry name" value="Beta-barrel_TonB_sf"/>
</dbReference>
<accession>A0A4R1M3P7</accession>
<dbReference type="Pfam" id="PF00593">
    <property type="entry name" value="TonB_dep_Rec_b-barrel"/>
    <property type="match status" value="1"/>
</dbReference>
<feature type="domain" description="TonB-dependent receptor-like beta-barrel" evidence="13">
    <location>
        <begin position="356"/>
        <end position="646"/>
    </location>
</feature>
<evidence type="ECO:0000256" key="9">
    <source>
        <dbReference type="ARBA" id="ARBA00023237"/>
    </source>
</evidence>
<dbReference type="GO" id="GO:0015344">
    <property type="term" value="F:siderophore uptake transmembrane transporter activity"/>
    <property type="evidence" value="ECO:0007669"/>
    <property type="project" value="TreeGrafter"/>
</dbReference>
<evidence type="ECO:0000256" key="12">
    <source>
        <dbReference type="SAM" id="SignalP"/>
    </source>
</evidence>
<dbReference type="Gene3D" id="2.170.130.10">
    <property type="entry name" value="TonB-dependent receptor, plug domain"/>
    <property type="match status" value="1"/>
</dbReference>
<evidence type="ECO:0000256" key="5">
    <source>
        <dbReference type="ARBA" id="ARBA00022729"/>
    </source>
</evidence>
<evidence type="ECO:0000256" key="8">
    <source>
        <dbReference type="ARBA" id="ARBA00023170"/>
    </source>
</evidence>
<comment type="caution">
    <text evidence="15">The sequence shown here is derived from an EMBL/GenBank/DDBJ whole genome shotgun (WGS) entry which is preliminary data.</text>
</comment>
<evidence type="ECO:0000313" key="16">
    <source>
        <dbReference type="Proteomes" id="UP000294616"/>
    </source>
</evidence>
<keyword evidence="4 10" id="KW-0812">Transmembrane</keyword>
<dbReference type="GO" id="GO:0044718">
    <property type="term" value="P:siderophore transmembrane transport"/>
    <property type="evidence" value="ECO:0007669"/>
    <property type="project" value="TreeGrafter"/>
</dbReference>
<dbReference type="EMBL" id="SMGO01000001">
    <property type="protein sequence ID" value="TCK85862.1"/>
    <property type="molecule type" value="Genomic_DNA"/>
</dbReference>
<evidence type="ECO:0000256" key="11">
    <source>
        <dbReference type="RuleBase" id="RU003357"/>
    </source>
</evidence>
<comment type="similarity">
    <text evidence="10 11">Belongs to the TonB-dependent receptor family.</text>
</comment>
<dbReference type="InterPro" id="IPR000531">
    <property type="entry name" value="Beta-barrel_TonB"/>
</dbReference>
<dbReference type="PROSITE" id="PS52016">
    <property type="entry name" value="TONB_DEPENDENT_REC_3"/>
    <property type="match status" value="1"/>
</dbReference>
<keyword evidence="16" id="KW-1185">Reference proteome</keyword>
<dbReference type="PANTHER" id="PTHR30069:SF29">
    <property type="entry name" value="HEMOGLOBIN AND HEMOGLOBIN-HAPTOGLOBIN-BINDING PROTEIN 1-RELATED"/>
    <property type="match status" value="1"/>
</dbReference>
<sequence>MEKSIPLMLLLCILFARQLQAQENTFSTNDSLKNTSLQEVVITGQFEPQSIKNSVYKVHTISNDQIRLRASTTVENILNTQLGMRFSNDLTLGESDVQLMGMSGQNVKVLIDGIPLIDRGATKQSLSQIDVNNIERIEVVEGPMSVMYGTDALAGVINIITKKNKNANNLIVSARLQEESAGSEYNAFRKEGTHNGNLSVDWQKDGWQVKASGTRNNFGGWQGTSTNRALDWSPKDQWLASGTLGYRNSKTNTWYRLDYLDEDIYTPGPLNQSNLRAVDKNYLTSRYNHVLQSEWKINERLSLSTAASYQNYQRATKTVRHDFKNGTSELTTGIGEQDIAKFNSAVFRGTFQYKISDQIFLQPGIEFNSNRGTGERIAGEPTINDYAFFISSELKPLSWLNIRPGLRFIKNSVYDAPPVIPSLNTKFKFNDSFDLRAAYARGFRSPALRELYFTFFDANHSIQGNEKLEAEYSNSFNTYLSWYSNPLNAVRITSTLGGFYNEFNNLITVGASPENPAVSTYINIDKFRTTGATFENTLQWENLTSTFGFSYIGRYNQLSATENNIPDMVWSPEITSNMMYVIPKWGAGINVFYKFNGKRPSYEANPQPNGDISINRASISSFHTADISINKNITRYVTLVGGARNLFNVTQIQNTSLGGGEAHSTANGYLPVSYGRSFFLGLTLQWSKN</sequence>
<dbReference type="PANTHER" id="PTHR30069">
    <property type="entry name" value="TONB-DEPENDENT OUTER MEMBRANE RECEPTOR"/>
    <property type="match status" value="1"/>
</dbReference>
<feature type="domain" description="TonB-dependent receptor plug" evidence="14">
    <location>
        <begin position="52"/>
        <end position="156"/>
    </location>
</feature>
<gene>
    <name evidence="15" type="ORF">C8N28_1179</name>
</gene>
<evidence type="ECO:0000256" key="7">
    <source>
        <dbReference type="ARBA" id="ARBA00023136"/>
    </source>
</evidence>
<dbReference type="AlphaFoldDB" id="A0A4R1M3P7"/>
<organism evidence="15 16">
    <name type="scientific">Albibacterium bauzanense</name>
    <dbReference type="NCBI Taxonomy" id="653929"/>
    <lineage>
        <taxon>Bacteria</taxon>
        <taxon>Pseudomonadati</taxon>
        <taxon>Bacteroidota</taxon>
        <taxon>Sphingobacteriia</taxon>
        <taxon>Sphingobacteriales</taxon>
        <taxon>Sphingobacteriaceae</taxon>
        <taxon>Albibacterium</taxon>
    </lineage>
</organism>
<keyword evidence="8 15" id="KW-0675">Receptor</keyword>
<dbReference type="SUPFAM" id="SSF56935">
    <property type="entry name" value="Porins"/>
    <property type="match status" value="1"/>
</dbReference>
<dbReference type="Gene3D" id="2.40.170.20">
    <property type="entry name" value="TonB-dependent receptor, beta-barrel domain"/>
    <property type="match status" value="1"/>
</dbReference>
<keyword evidence="9 10" id="KW-0998">Cell outer membrane</keyword>
<dbReference type="OrthoDB" id="9764669at2"/>
<dbReference type="Pfam" id="PF07715">
    <property type="entry name" value="Plug"/>
    <property type="match status" value="1"/>
</dbReference>
<evidence type="ECO:0000256" key="1">
    <source>
        <dbReference type="ARBA" id="ARBA00004571"/>
    </source>
</evidence>
<evidence type="ECO:0000256" key="6">
    <source>
        <dbReference type="ARBA" id="ARBA00023077"/>
    </source>
</evidence>
<evidence type="ECO:0000256" key="10">
    <source>
        <dbReference type="PROSITE-ProRule" id="PRU01360"/>
    </source>
</evidence>
<dbReference type="Proteomes" id="UP000294616">
    <property type="component" value="Unassembled WGS sequence"/>
</dbReference>
<dbReference type="GO" id="GO:0009279">
    <property type="term" value="C:cell outer membrane"/>
    <property type="evidence" value="ECO:0007669"/>
    <property type="project" value="UniProtKB-SubCell"/>
</dbReference>
<proteinExistence type="inferred from homology"/>
<feature type="chain" id="PRO_5020203250" evidence="12">
    <location>
        <begin position="22"/>
        <end position="689"/>
    </location>
</feature>
<protein>
    <submittedName>
        <fullName evidence="15">Outer membrane receptor for ferrienterochelin and colicins</fullName>
    </submittedName>
</protein>
<keyword evidence="7 10" id="KW-0472">Membrane</keyword>
<reference evidence="15 16" key="1">
    <citation type="submission" date="2019-03" db="EMBL/GenBank/DDBJ databases">
        <title>Genomic Encyclopedia of Archaeal and Bacterial Type Strains, Phase II (KMG-II): from individual species to whole genera.</title>
        <authorList>
            <person name="Goeker M."/>
        </authorList>
    </citation>
    <scope>NUCLEOTIDE SEQUENCE [LARGE SCALE GENOMIC DNA]</scope>
    <source>
        <strain evidence="15 16">DSM 22554</strain>
    </source>
</reference>
<keyword evidence="3 10" id="KW-1134">Transmembrane beta strand</keyword>
<dbReference type="RefSeq" id="WP_132222410.1">
    <property type="nucleotide sequence ID" value="NZ_SMGO01000001.1"/>
</dbReference>
<keyword evidence="6 11" id="KW-0798">TonB box</keyword>
<evidence type="ECO:0000259" key="13">
    <source>
        <dbReference type="Pfam" id="PF00593"/>
    </source>
</evidence>
<dbReference type="InterPro" id="IPR012910">
    <property type="entry name" value="Plug_dom"/>
</dbReference>
<dbReference type="InterPro" id="IPR039426">
    <property type="entry name" value="TonB-dep_rcpt-like"/>
</dbReference>
<evidence type="ECO:0000256" key="4">
    <source>
        <dbReference type="ARBA" id="ARBA00022692"/>
    </source>
</evidence>
<comment type="subcellular location">
    <subcellularLocation>
        <location evidence="1 10">Cell outer membrane</location>
        <topology evidence="1 10">Multi-pass membrane protein</topology>
    </subcellularLocation>
</comment>
<dbReference type="CDD" id="cd01347">
    <property type="entry name" value="ligand_gated_channel"/>
    <property type="match status" value="1"/>
</dbReference>
<dbReference type="InterPro" id="IPR037066">
    <property type="entry name" value="Plug_dom_sf"/>
</dbReference>
<evidence type="ECO:0000259" key="14">
    <source>
        <dbReference type="Pfam" id="PF07715"/>
    </source>
</evidence>
<evidence type="ECO:0000256" key="3">
    <source>
        <dbReference type="ARBA" id="ARBA00022452"/>
    </source>
</evidence>